<keyword evidence="5 8" id="KW-1133">Transmembrane helix</keyword>
<dbReference type="GO" id="GO:0005886">
    <property type="term" value="C:plasma membrane"/>
    <property type="evidence" value="ECO:0007669"/>
    <property type="project" value="TreeGrafter"/>
</dbReference>
<protein>
    <submittedName>
        <fullName evidence="9">Glycerol uptake facilitator protein</fullName>
    </submittedName>
</protein>
<organism evidence="9 10">
    <name type="scientific">Acidiphilium rubrum</name>
    <dbReference type="NCBI Taxonomy" id="526"/>
    <lineage>
        <taxon>Bacteria</taxon>
        <taxon>Pseudomonadati</taxon>
        <taxon>Pseudomonadota</taxon>
        <taxon>Alphaproteobacteria</taxon>
        <taxon>Acetobacterales</taxon>
        <taxon>Acidocellaceae</taxon>
        <taxon>Acidiphilium</taxon>
    </lineage>
</organism>
<name>A0A8G2CJM0_ACIRU</name>
<accession>A0A8G2CJM0</accession>
<evidence type="ECO:0000256" key="5">
    <source>
        <dbReference type="ARBA" id="ARBA00022989"/>
    </source>
</evidence>
<dbReference type="InterPro" id="IPR022357">
    <property type="entry name" value="MIP_CS"/>
</dbReference>
<dbReference type="Proteomes" id="UP000186308">
    <property type="component" value="Unassembled WGS sequence"/>
</dbReference>
<feature type="transmembrane region" description="Helical" evidence="8">
    <location>
        <begin position="123"/>
        <end position="145"/>
    </location>
</feature>
<dbReference type="AlphaFoldDB" id="A0A8G2CJM0"/>
<evidence type="ECO:0000256" key="4">
    <source>
        <dbReference type="ARBA" id="ARBA00022692"/>
    </source>
</evidence>
<dbReference type="InterPro" id="IPR050363">
    <property type="entry name" value="MIP/Aquaporin"/>
</dbReference>
<evidence type="ECO:0000313" key="9">
    <source>
        <dbReference type="EMBL" id="SIQ55376.1"/>
    </source>
</evidence>
<dbReference type="Gene3D" id="1.20.1080.10">
    <property type="entry name" value="Glycerol uptake facilitator protein"/>
    <property type="match status" value="1"/>
</dbReference>
<feature type="transmembrane region" description="Helical" evidence="8">
    <location>
        <begin position="74"/>
        <end position="103"/>
    </location>
</feature>
<evidence type="ECO:0000256" key="6">
    <source>
        <dbReference type="ARBA" id="ARBA00023136"/>
    </source>
</evidence>
<dbReference type="Pfam" id="PF00230">
    <property type="entry name" value="MIP"/>
    <property type="match status" value="1"/>
</dbReference>
<dbReference type="SUPFAM" id="SSF81338">
    <property type="entry name" value="Aquaporin-like"/>
    <property type="match status" value="1"/>
</dbReference>
<dbReference type="NCBIfam" id="TIGR00861">
    <property type="entry name" value="MIP"/>
    <property type="match status" value="1"/>
</dbReference>
<feature type="transmembrane region" description="Helical" evidence="8">
    <location>
        <begin position="37"/>
        <end position="62"/>
    </location>
</feature>
<comment type="caution">
    <text evidence="9">The sequence shown here is derived from an EMBL/GenBank/DDBJ whole genome shotgun (WGS) entry which is preliminary data.</text>
</comment>
<keyword evidence="3 7" id="KW-0813">Transport</keyword>
<dbReference type="PANTHER" id="PTHR43829">
    <property type="entry name" value="AQUAPORIN OR AQUAGLYCEROPORIN RELATED"/>
    <property type="match status" value="1"/>
</dbReference>
<evidence type="ECO:0000313" key="10">
    <source>
        <dbReference type="Proteomes" id="UP000186308"/>
    </source>
</evidence>
<feature type="transmembrane region" description="Helical" evidence="8">
    <location>
        <begin position="217"/>
        <end position="235"/>
    </location>
</feature>
<dbReference type="InterPro" id="IPR023271">
    <property type="entry name" value="Aquaporin-like"/>
</dbReference>
<feature type="transmembrane region" description="Helical" evidence="8">
    <location>
        <begin position="186"/>
        <end position="205"/>
    </location>
</feature>
<reference evidence="9 10" key="1">
    <citation type="submission" date="2017-01" db="EMBL/GenBank/DDBJ databases">
        <authorList>
            <person name="Varghese N."/>
            <person name="Submissions S."/>
        </authorList>
    </citation>
    <scope>NUCLEOTIDE SEQUENCE [LARGE SCALE GENOMIC DNA]</scope>
    <source>
        <strain evidence="9 10">ATCC 35905</strain>
    </source>
</reference>
<dbReference type="PRINTS" id="PR00783">
    <property type="entry name" value="MINTRINSICP"/>
</dbReference>
<comment type="subcellular location">
    <subcellularLocation>
        <location evidence="1">Membrane</location>
        <topology evidence="1">Multi-pass membrane protein</topology>
    </subcellularLocation>
</comment>
<evidence type="ECO:0000256" key="1">
    <source>
        <dbReference type="ARBA" id="ARBA00004141"/>
    </source>
</evidence>
<dbReference type="EMBL" id="FTNE01000006">
    <property type="protein sequence ID" value="SIQ55376.1"/>
    <property type="molecule type" value="Genomic_DNA"/>
</dbReference>
<evidence type="ECO:0000256" key="8">
    <source>
        <dbReference type="SAM" id="Phobius"/>
    </source>
</evidence>
<dbReference type="CDD" id="cd00333">
    <property type="entry name" value="MIP"/>
    <property type="match status" value="1"/>
</dbReference>
<keyword evidence="10" id="KW-1185">Reference proteome</keyword>
<dbReference type="PROSITE" id="PS00221">
    <property type="entry name" value="MIP"/>
    <property type="match status" value="1"/>
</dbReference>
<dbReference type="InterPro" id="IPR000425">
    <property type="entry name" value="MIP"/>
</dbReference>
<dbReference type="GO" id="GO:0015254">
    <property type="term" value="F:glycerol channel activity"/>
    <property type="evidence" value="ECO:0007669"/>
    <property type="project" value="TreeGrafter"/>
</dbReference>
<keyword evidence="4 7" id="KW-0812">Transmembrane</keyword>
<dbReference type="PANTHER" id="PTHR43829:SF9">
    <property type="entry name" value="AQUAPORIN-9"/>
    <property type="match status" value="1"/>
</dbReference>
<keyword evidence="6 8" id="KW-0472">Membrane</keyword>
<comment type="similarity">
    <text evidence="2 7">Belongs to the MIP/aquaporin (TC 1.A.8) family.</text>
</comment>
<proteinExistence type="inferred from homology"/>
<feature type="transmembrane region" description="Helical" evidence="8">
    <location>
        <begin position="157"/>
        <end position="180"/>
    </location>
</feature>
<evidence type="ECO:0000256" key="7">
    <source>
        <dbReference type="RuleBase" id="RU000477"/>
    </source>
</evidence>
<evidence type="ECO:0000256" key="3">
    <source>
        <dbReference type="ARBA" id="ARBA00022448"/>
    </source>
</evidence>
<evidence type="ECO:0000256" key="2">
    <source>
        <dbReference type="ARBA" id="ARBA00006175"/>
    </source>
</evidence>
<sequence>MSNTSEYTSEVITPPTLRPRMGVKSGWRATSIYAEMIAEFLGCVVLIAFGAGVVAVAVVGLTESGRTAVIFNGAGGWLLITWGWAFAVTLAVYVAGGVTGAHLNPAVSLAFAVKGDFPWRKVLPYWVAQVAGCFAGAALVYADYFRAIDAWNAAHHVASYAASGGLTTFSIFATFPASYLGSHMDLALLDQIIGTFFLLLFILAISDNLNLSPQSNMGPFLVGIAVAAIGMSYGVDAGYAINPARDFGPRLFTWVAGWGPNAFPGPHGYWWVPIVGPMIGAVLAVYVYKWAISLTLIARNELLKSEHPLPPQEGIGYSLEQLQSALDKAKKAHAPGLN</sequence>
<feature type="transmembrane region" description="Helical" evidence="8">
    <location>
        <begin position="268"/>
        <end position="288"/>
    </location>
</feature>
<gene>
    <name evidence="9" type="ORF">SAMN05421828_10661</name>
</gene>